<dbReference type="InterPro" id="IPR027482">
    <property type="entry name" value="Sec1-like_dom2"/>
</dbReference>
<dbReference type="Proteomes" id="UP000192247">
    <property type="component" value="Unassembled WGS sequence"/>
</dbReference>
<comment type="similarity">
    <text evidence="1">Belongs to the STXBP/unc-18/SEC1 family.</text>
</comment>
<dbReference type="Pfam" id="PF00995">
    <property type="entry name" value="Sec1"/>
    <property type="match status" value="1"/>
</dbReference>
<dbReference type="AlphaFoldDB" id="A0A1V9XEU0"/>
<sequence length="345" mass="38112">IRNNVISLPGEKFSADVAKPGSDGKVTLVLNSSEDLFVELRNLNFTTVGGTLGRVAKQLSKEQGEHRDAKTLSAVKDFVSRLPKILETKKSLSKHCTITELVQEHISQPSFTTSIFCEQEFLRGEAAGDKPHPTIEDSIVNGVPLTQALRLICMHSLTSNGLRPKVLEHYKQEIVHQYGVDKLILLKNLENCGLLRTYQGSQKRYGMMLKTLRLSVDNVGEGEPTEMAFVHQMYAPLSIRLLQFYGSPGWRAITDVLEVLPGPTIEALQAPVCGKLQRRGSRESLQSGVGLEEKKLALVVFIGGCTFAEIAALRWLSQQDDSSMEFIILTTSVINGNSLINSLKH</sequence>
<feature type="non-terminal residue" evidence="2">
    <location>
        <position position="1"/>
    </location>
</feature>
<dbReference type="Gene3D" id="3.40.50.1910">
    <property type="match status" value="2"/>
</dbReference>
<dbReference type="EMBL" id="MNPL01012797">
    <property type="protein sequence ID" value="OQR72009.1"/>
    <property type="molecule type" value="Genomic_DNA"/>
</dbReference>
<dbReference type="SUPFAM" id="SSF56815">
    <property type="entry name" value="Sec1/munc18-like (SM) proteins"/>
    <property type="match status" value="1"/>
</dbReference>
<dbReference type="InterPro" id="IPR043155">
    <property type="entry name" value="VPS33_dom3b"/>
</dbReference>
<keyword evidence="3" id="KW-1185">Reference proteome</keyword>
<evidence type="ECO:0000313" key="2">
    <source>
        <dbReference type="EMBL" id="OQR72009.1"/>
    </source>
</evidence>
<dbReference type="Gene3D" id="1.25.40.850">
    <property type="match status" value="1"/>
</dbReference>
<dbReference type="Gene3D" id="3.90.830.10">
    <property type="entry name" value="Syntaxin Binding Protein 1, Chain A, domain 2"/>
    <property type="match status" value="1"/>
</dbReference>
<protein>
    <submittedName>
        <fullName evidence="2">Vacuolar protein sorting-associated protein 33A-like</fullName>
    </submittedName>
</protein>
<evidence type="ECO:0000256" key="1">
    <source>
        <dbReference type="ARBA" id="ARBA00009884"/>
    </source>
</evidence>
<dbReference type="FunFam" id="3.40.50.1910:FF:000005">
    <property type="entry name" value="vacuolar protein sorting-associated protein 33A isoform X1"/>
    <property type="match status" value="1"/>
</dbReference>
<reference evidence="2 3" key="1">
    <citation type="journal article" date="2017" name="Gigascience">
        <title>Draft genome of the honey bee ectoparasitic mite, Tropilaelaps mercedesae, is shaped by the parasitic life history.</title>
        <authorList>
            <person name="Dong X."/>
            <person name="Armstrong S.D."/>
            <person name="Xia D."/>
            <person name="Makepeace B.L."/>
            <person name="Darby A.C."/>
            <person name="Kadowaki T."/>
        </authorList>
    </citation>
    <scope>NUCLEOTIDE SEQUENCE [LARGE SCALE GENOMIC DNA]</scope>
    <source>
        <strain evidence="2">Wuxi-XJTLU</strain>
    </source>
</reference>
<dbReference type="InParanoid" id="A0A1V9XEU0"/>
<dbReference type="STRING" id="418985.A0A1V9XEU0"/>
<dbReference type="InterPro" id="IPR036045">
    <property type="entry name" value="Sec1-like_sf"/>
</dbReference>
<gene>
    <name evidence="2" type="ORF">BIW11_10643</name>
</gene>
<dbReference type="GO" id="GO:0016192">
    <property type="term" value="P:vesicle-mediated transport"/>
    <property type="evidence" value="ECO:0007669"/>
    <property type="project" value="InterPro"/>
</dbReference>
<evidence type="ECO:0000313" key="3">
    <source>
        <dbReference type="Proteomes" id="UP000192247"/>
    </source>
</evidence>
<dbReference type="OrthoDB" id="10262287at2759"/>
<proteinExistence type="inferred from homology"/>
<accession>A0A1V9XEU0</accession>
<dbReference type="FunCoup" id="A0A1V9XEU0">
    <property type="interactions" value="1773"/>
</dbReference>
<dbReference type="PANTHER" id="PTHR11679">
    <property type="entry name" value="VESICLE PROTEIN SORTING-ASSOCIATED"/>
    <property type="match status" value="1"/>
</dbReference>
<dbReference type="InterPro" id="IPR001619">
    <property type="entry name" value="Sec1-like"/>
</dbReference>
<comment type="caution">
    <text evidence="2">The sequence shown here is derived from an EMBL/GenBank/DDBJ whole genome shotgun (WGS) entry which is preliminary data.</text>
</comment>
<organism evidence="2 3">
    <name type="scientific">Tropilaelaps mercedesae</name>
    <dbReference type="NCBI Taxonomy" id="418985"/>
    <lineage>
        <taxon>Eukaryota</taxon>
        <taxon>Metazoa</taxon>
        <taxon>Ecdysozoa</taxon>
        <taxon>Arthropoda</taxon>
        <taxon>Chelicerata</taxon>
        <taxon>Arachnida</taxon>
        <taxon>Acari</taxon>
        <taxon>Parasitiformes</taxon>
        <taxon>Mesostigmata</taxon>
        <taxon>Gamasina</taxon>
        <taxon>Dermanyssoidea</taxon>
        <taxon>Laelapidae</taxon>
        <taxon>Tropilaelaps</taxon>
    </lineage>
</organism>
<name>A0A1V9XEU0_9ACAR</name>
<dbReference type="InterPro" id="IPR043127">
    <property type="entry name" value="Sec-1-like_dom3a"/>
</dbReference>